<evidence type="ECO:0000313" key="2">
    <source>
        <dbReference type="Proteomes" id="UP000009173"/>
    </source>
</evidence>
<dbReference type="EMBL" id="CP000527">
    <property type="protein sequence ID" value="ABM28080.1"/>
    <property type="molecule type" value="Genomic_DNA"/>
</dbReference>
<gene>
    <name evidence="1" type="ordered locus">Dvul_1060</name>
</gene>
<dbReference type="Proteomes" id="UP000009173">
    <property type="component" value="Chromosome"/>
</dbReference>
<proteinExistence type="predicted"/>
<evidence type="ECO:0000313" key="1">
    <source>
        <dbReference type="EMBL" id="ABM28080.1"/>
    </source>
</evidence>
<dbReference type="AlphaFoldDB" id="A0A0H3A6X6"/>
<dbReference type="SUPFAM" id="SSF117074">
    <property type="entry name" value="Hypothetical protein PA1324"/>
    <property type="match status" value="1"/>
</dbReference>
<protein>
    <submittedName>
        <fullName evidence="1">Lipoprotein, putative</fullName>
    </submittedName>
</protein>
<sequence length="177" mass="19157" precursor="true">MFKLCVLSVCSAFLIYGCAPQQSNKQVTLLSSFNSSEMGEKLKKGTNTINGSALIRQSGGAIVTCAGTEASLIPRTSYSNERMAHIYENTTAGFRPIGHLAPPRIVFTNESDKYQSMIPTSMCDAQGYFSFKDVADGEYFITAIVVWSAGPHNPQGGFLMKRIKVEGGETKTIVLAP</sequence>
<dbReference type="HOGENOM" id="CLU_101782_0_0_7"/>
<dbReference type="RefSeq" id="WP_011792023.1">
    <property type="nucleotide sequence ID" value="NC_008751.1"/>
</dbReference>
<keyword evidence="1" id="KW-0449">Lipoprotein</keyword>
<dbReference type="PROSITE" id="PS51257">
    <property type="entry name" value="PROKAR_LIPOPROTEIN"/>
    <property type="match status" value="1"/>
</dbReference>
<dbReference type="KEGG" id="dvl:Dvul_1060"/>
<organism evidence="1 2">
    <name type="scientific">Nitratidesulfovibrio vulgaris (strain DP4)</name>
    <name type="common">Desulfovibrio vulgaris</name>
    <dbReference type="NCBI Taxonomy" id="391774"/>
    <lineage>
        <taxon>Bacteria</taxon>
        <taxon>Pseudomonadati</taxon>
        <taxon>Thermodesulfobacteriota</taxon>
        <taxon>Desulfovibrionia</taxon>
        <taxon>Desulfovibrionales</taxon>
        <taxon>Desulfovibrionaceae</taxon>
        <taxon>Nitratidesulfovibrio</taxon>
    </lineage>
</organism>
<name>A0A0H3A6X6_NITV4</name>
<reference evidence="2" key="1">
    <citation type="journal article" date="2009" name="Environ. Microbiol.">
        <title>Contribution of mobile genetic elements to Desulfovibrio vulgaris genome plasticity.</title>
        <authorList>
            <person name="Walker C.B."/>
            <person name="Stolyar S."/>
            <person name="Chivian D."/>
            <person name="Pinel N."/>
            <person name="Gabster J.A."/>
            <person name="Dehal P.S."/>
            <person name="He Z."/>
            <person name="Yang Z.K."/>
            <person name="Yen H.C."/>
            <person name="Zhou J."/>
            <person name="Wall J.D."/>
            <person name="Hazen T.C."/>
            <person name="Arkin A.P."/>
            <person name="Stahl D.A."/>
        </authorList>
    </citation>
    <scope>NUCLEOTIDE SEQUENCE [LARGE SCALE GENOMIC DNA]</scope>
    <source>
        <strain evidence="2">DP4</strain>
    </source>
</reference>
<accession>A0A0H3A6X6</accession>